<organism evidence="3 4">
    <name type="scientific">Parapusillimonas granuli</name>
    <dbReference type="NCBI Taxonomy" id="380911"/>
    <lineage>
        <taxon>Bacteria</taxon>
        <taxon>Pseudomonadati</taxon>
        <taxon>Pseudomonadota</taxon>
        <taxon>Betaproteobacteria</taxon>
        <taxon>Burkholderiales</taxon>
        <taxon>Alcaligenaceae</taxon>
        <taxon>Parapusillimonas</taxon>
    </lineage>
</organism>
<dbReference type="RefSeq" id="WP_180155012.1">
    <property type="nucleotide sequence ID" value="NZ_JACCEM010000005.1"/>
</dbReference>
<evidence type="ECO:0000256" key="2">
    <source>
        <dbReference type="SAM" id="SignalP"/>
    </source>
</evidence>
<dbReference type="CDD" id="cd07012">
    <property type="entry name" value="PBP2_Bug_TTT"/>
    <property type="match status" value="1"/>
</dbReference>
<feature type="signal peptide" evidence="2">
    <location>
        <begin position="1"/>
        <end position="18"/>
    </location>
</feature>
<proteinExistence type="inferred from homology"/>
<dbReference type="Gene3D" id="3.40.190.150">
    <property type="entry name" value="Bordetella uptake gene, domain 1"/>
    <property type="match status" value="1"/>
</dbReference>
<dbReference type="Proteomes" id="UP000559809">
    <property type="component" value="Unassembled WGS sequence"/>
</dbReference>
<dbReference type="SUPFAM" id="SSF53850">
    <property type="entry name" value="Periplasmic binding protein-like II"/>
    <property type="match status" value="1"/>
</dbReference>
<protein>
    <submittedName>
        <fullName evidence="3">Tripartite tricarboxylate transporter substrate binding protein</fullName>
    </submittedName>
</protein>
<dbReference type="PANTHER" id="PTHR42928:SF5">
    <property type="entry name" value="BLR1237 PROTEIN"/>
    <property type="match status" value="1"/>
</dbReference>
<sequence length="322" mass="34530">MLSKGLFAIALSCGAVFAVTESIAQTYPSRPIKLVLGFGPGGGADSIARLYAAELQKLLNTPVYVENKSGAYEQIAGRTVQTAPPDGYSLWLATTGGVIQAPLMREMPYDPKKDFTHIGVIAEADAVLAVKNEFPIKSVDELVNYARVHPNVINFGSAGTGAPSHLLVEYIQSLTGIQMTHIPYKSAGDVVRELVAGNIDFAVAVPASAAPLIKAEKIKGIAVTAKERLASLPELPTLEEGSISELKGMSVYAFYAILGPAGMPQSVTEKLNKAFNHISSLPEMQQRAVEMNFRPVTGTSQEFTSRIDQELITWGKVAKRIK</sequence>
<keyword evidence="4" id="KW-1185">Reference proteome</keyword>
<feature type="chain" id="PRO_5032604155" evidence="2">
    <location>
        <begin position="19"/>
        <end position="322"/>
    </location>
</feature>
<dbReference type="AlphaFoldDB" id="A0A853G3W6"/>
<reference evidence="3 4" key="1">
    <citation type="submission" date="2020-07" db="EMBL/GenBank/DDBJ databases">
        <title>Taxonomic revisions and descriptions of new bacterial species based on genomic comparisons in the high-G+C-content subgroup of the family Alcaligenaceae.</title>
        <authorList>
            <person name="Szabo A."/>
            <person name="Felfoldi T."/>
        </authorList>
    </citation>
    <scope>NUCLEOTIDE SEQUENCE [LARGE SCALE GENOMIC DNA]</scope>
    <source>
        <strain evidence="3 4">LMG 24012</strain>
    </source>
</reference>
<dbReference type="Pfam" id="PF03401">
    <property type="entry name" value="TctC"/>
    <property type="match status" value="1"/>
</dbReference>
<dbReference type="PANTHER" id="PTHR42928">
    <property type="entry name" value="TRICARBOXYLATE-BINDING PROTEIN"/>
    <property type="match status" value="1"/>
</dbReference>
<dbReference type="EMBL" id="JACCEM010000005">
    <property type="protein sequence ID" value="NYT49700.1"/>
    <property type="molecule type" value="Genomic_DNA"/>
</dbReference>
<dbReference type="Gene3D" id="3.40.190.10">
    <property type="entry name" value="Periplasmic binding protein-like II"/>
    <property type="match status" value="1"/>
</dbReference>
<keyword evidence="2" id="KW-0732">Signal</keyword>
<evidence type="ECO:0000313" key="4">
    <source>
        <dbReference type="Proteomes" id="UP000559809"/>
    </source>
</evidence>
<evidence type="ECO:0000313" key="3">
    <source>
        <dbReference type="EMBL" id="NYT49700.1"/>
    </source>
</evidence>
<dbReference type="InterPro" id="IPR042100">
    <property type="entry name" value="Bug_dom1"/>
</dbReference>
<gene>
    <name evidence="3" type="ORF">H0A72_10325</name>
</gene>
<dbReference type="InterPro" id="IPR005064">
    <property type="entry name" value="BUG"/>
</dbReference>
<comment type="caution">
    <text evidence="3">The sequence shown here is derived from an EMBL/GenBank/DDBJ whole genome shotgun (WGS) entry which is preliminary data.</text>
</comment>
<name>A0A853G3W6_9BURK</name>
<evidence type="ECO:0000256" key="1">
    <source>
        <dbReference type="ARBA" id="ARBA00006987"/>
    </source>
</evidence>
<dbReference type="PIRSF" id="PIRSF017082">
    <property type="entry name" value="YflP"/>
    <property type="match status" value="1"/>
</dbReference>
<accession>A0A853G3W6</accession>
<comment type="similarity">
    <text evidence="1">Belongs to the UPF0065 (bug) family.</text>
</comment>